<dbReference type="GO" id="GO:0046872">
    <property type="term" value="F:metal ion binding"/>
    <property type="evidence" value="ECO:0007669"/>
    <property type="project" value="UniProtKB-KW"/>
</dbReference>
<dbReference type="SUPFAM" id="SSF48150">
    <property type="entry name" value="DNA-glycosylase"/>
    <property type="match status" value="1"/>
</dbReference>
<dbReference type="GO" id="GO:0006284">
    <property type="term" value="P:base-excision repair"/>
    <property type="evidence" value="ECO:0007669"/>
    <property type="project" value="InterPro"/>
</dbReference>
<dbReference type="PANTHER" id="PTHR42944:SF1">
    <property type="entry name" value="ADENINE DNA GLYCOSYLASE"/>
    <property type="match status" value="1"/>
</dbReference>
<name>A0A381YKY0_9ZZZZ</name>
<keyword evidence="13" id="KW-0326">Glycosidase</keyword>
<keyword evidence="12" id="KW-0234">DNA repair</keyword>
<evidence type="ECO:0000259" key="14">
    <source>
        <dbReference type="SMART" id="SM00478"/>
    </source>
</evidence>
<evidence type="ECO:0000256" key="4">
    <source>
        <dbReference type="ARBA" id="ARBA00012045"/>
    </source>
</evidence>
<comment type="cofactor">
    <cofactor evidence="2">
        <name>[4Fe-4S] cluster</name>
        <dbReference type="ChEBI" id="CHEBI:49883"/>
    </cofactor>
</comment>
<evidence type="ECO:0000256" key="2">
    <source>
        <dbReference type="ARBA" id="ARBA00001966"/>
    </source>
</evidence>
<dbReference type="InterPro" id="IPR003265">
    <property type="entry name" value="HhH-GPD_domain"/>
</dbReference>
<dbReference type="SMART" id="SM00478">
    <property type="entry name" value="ENDO3c"/>
    <property type="match status" value="1"/>
</dbReference>
<dbReference type="Pfam" id="PF00730">
    <property type="entry name" value="HhH-GPD"/>
    <property type="match status" value="1"/>
</dbReference>
<evidence type="ECO:0000256" key="1">
    <source>
        <dbReference type="ARBA" id="ARBA00000843"/>
    </source>
</evidence>
<protein>
    <recommendedName>
        <fullName evidence="5">Adenine DNA glycosylase</fullName>
        <ecNumber evidence="4">3.2.2.31</ecNumber>
    </recommendedName>
</protein>
<dbReference type="Gene3D" id="3.90.79.10">
    <property type="entry name" value="Nucleoside Triphosphate Pyrophosphohydrolase"/>
    <property type="match status" value="1"/>
</dbReference>
<comment type="catalytic activity">
    <reaction evidence="1">
        <text>Hydrolyzes free adenine bases from 7,8-dihydro-8-oxoguanine:adenine mismatched double-stranded DNA, leaving an apurinic site.</text>
        <dbReference type="EC" id="3.2.2.31"/>
    </reaction>
</comment>
<dbReference type="SUPFAM" id="SSF55811">
    <property type="entry name" value="Nudix"/>
    <property type="match status" value="1"/>
</dbReference>
<keyword evidence="10" id="KW-0408">Iron</keyword>
<evidence type="ECO:0000256" key="5">
    <source>
        <dbReference type="ARBA" id="ARBA00022023"/>
    </source>
</evidence>
<evidence type="ECO:0000256" key="9">
    <source>
        <dbReference type="ARBA" id="ARBA00022801"/>
    </source>
</evidence>
<dbReference type="GO" id="GO:0051539">
    <property type="term" value="F:4 iron, 4 sulfur cluster binding"/>
    <property type="evidence" value="ECO:0007669"/>
    <property type="project" value="UniProtKB-KW"/>
</dbReference>
<dbReference type="InterPro" id="IPR011257">
    <property type="entry name" value="DNA_glycosylase"/>
</dbReference>
<evidence type="ECO:0000256" key="10">
    <source>
        <dbReference type="ARBA" id="ARBA00023004"/>
    </source>
</evidence>
<proteinExistence type="inferred from homology"/>
<evidence type="ECO:0000256" key="13">
    <source>
        <dbReference type="ARBA" id="ARBA00023295"/>
    </source>
</evidence>
<evidence type="ECO:0000313" key="15">
    <source>
        <dbReference type="EMBL" id="SVA77726.1"/>
    </source>
</evidence>
<dbReference type="AlphaFoldDB" id="A0A381YKY0"/>
<reference evidence="15" key="1">
    <citation type="submission" date="2018-05" db="EMBL/GenBank/DDBJ databases">
        <authorList>
            <person name="Lanie J.A."/>
            <person name="Ng W.-L."/>
            <person name="Kazmierczak K.M."/>
            <person name="Andrzejewski T.M."/>
            <person name="Davidsen T.M."/>
            <person name="Wayne K.J."/>
            <person name="Tettelin H."/>
            <person name="Glass J.I."/>
            <person name="Rusch D."/>
            <person name="Podicherti R."/>
            <person name="Tsui H.-C.T."/>
            <person name="Winkler M.E."/>
        </authorList>
    </citation>
    <scope>NUCLEOTIDE SEQUENCE</scope>
</reference>
<keyword evidence="11" id="KW-0411">Iron-sulfur</keyword>
<dbReference type="InterPro" id="IPR004035">
    <property type="entry name" value="Endouclease-III_FeS-bd_BS"/>
</dbReference>
<dbReference type="InterPro" id="IPR029119">
    <property type="entry name" value="MutY_C"/>
</dbReference>
<dbReference type="Gene3D" id="1.10.340.30">
    <property type="entry name" value="Hypothetical protein, domain 2"/>
    <property type="match status" value="1"/>
</dbReference>
<sequence>MYPTNNISKPLLRWYRKSKRPMPWRNTKEPYKIWLSETMLQQTQVKTVIPFYNSWIEKYPDFESVAGARLDSLLKSWEGLGYYNRCHNFHKAVKIIVNKYNSSLPINIKDFMVLPGVGSYTSAAVYSIVFLHPIPVVDGNVNRVMSRLLRLLRFTPYNKKRVLSTLIKWLDRSRPGDFNQALMELGSTVCLPKNPKCENCPLKLSCGGTLSGSPESYPSPKPKQSLPWQNVLTGVIWKRDSFLIIKRAGYKHLNNLWELPSGKTLTKNNPHPQLEELLKNKFKLEVTIKNKIGEIRHRYSHFGITLSGFHCRLINGSKPEVNRPFRWIKLNEINQYAFPKANHKLFNLIQE</sequence>
<dbReference type="PROSITE" id="PS00764">
    <property type="entry name" value="ENDONUCLEASE_III_1"/>
    <property type="match status" value="1"/>
</dbReference>
<evidence type="ECO:0000256" key="6">
    <source>
        <dbReference type="ARBA" id="ARBA00022485"/>
    </source>
</evidence>
<dbReference type="GO" id="GO:0000701">
    <property type="term" value="F:purine-specific mismatch base pair DNA N-glycosylase activity"/>
    <property type="evidence" value="ECO:0007669"/>
    <property type="project" value="UniProtKB-EC"/>
</dbReference>
<evidence type="ECO:0000256" key="3">
    <source>
        <dbReference type="ARBA" id="ARBA00008343"/>
    </source>
</evidence>
<dbReference type="CDD" id="cd00056">
    <property type="entry name" value="ENDO3c"/>
    <property type="match status" value="1"/>
</dbReference>
<dbReference type="EC" id="3.2.2.31" evidence="4"/>
<comment type="similarity">
    <text evidence="3">Belongs to the Nth/MutY family.</text>
</comment>
<keyword evidence="7" id="KW-0479">Metal-binding</keyword>
<evidence type="ECO:0000256" key="8">
    <source>
        <dbReference type="ARBA" id="ARBA00022763"/>
    </source>
</evidence>
<dbReference type="PANTHER" id="PTHR42944">
    <property type="entry name" value="ADENINE DNA GLYCOSYLASE"/>
    <property type="match status" value="1"/>
</dbReference>
<dbReference type="GO" id="GO:0032357">
    <property type="term" value="F:oxidized purine DNA binding"/>
    <property type="evidence" value="ECO:0007669"/>
    <property type="project" value="TreeGrafter"/>
</dbReference>
<keyword evidence="8" id="KW-0227">DNA damage</keyword>
<gene>
    <name evidence="15" type="ORF">METZ01_LOCUS130580</name>
</gene>
<evidence type="ECO:0000256" key="11">
    <source>
        <dbReference type="ARBA" id="ARBA00023014"/>
    </source>
</evidence>
<accession>A0A381YKY0</accession>
<dbReference type="Pfam" id="PF14815">
    <property type="entry name" value="NUDIX_4"/>
    <property type="match status" value="1"/>
</dbReference>
<dbReference type="Gene3D" id="1.10.1670.10">
    <property type="entry name" value="Helix-hairpin-Helix base-excision DNA repair enzymes (C-terminal)"/>
    <property type="match status" value="1"/>
</dbReference>
<dbReference type="GO" id="GO:0034039">
    <property type="term" value="F:8-oxo-7,8-dihydroguanine DNA N-glycosylase activity"/>
    <property type="evidence" value="ECO:0007669"/>
    <property type="project" value="TreeGrafter"/>
</dbReference>
<evidence type="ECO:0000256" key="12">
    <source>
        <dbReference type="ARBA" id="ARBA00023204"/>
    </source>
</evidence>
<keyword evidence="6" id="KW-0004">4Fe-4S</keyword>
<dbReference type="InterPro" id="IPR023170">
    <property type="entry name" value="HhH_base_excis_C"/>
</dbReference>
<dbReference type="EMBL" id="UINC01018492">
    <property type="protein sequence ID" value="SVA77726.1"/>
    <property type="molecule type" value="Genomic_DNA"/>
</dbReference>
<dbReference type="InterPro" id="IPR015797">
    <property type="entry name" value="NUDIX_hydrolase-like_dom_sf"/>
</dbReference>
<organism evidence="15">
    <name type="scientific">marine metagenome</name>
    <dbReference type="NCBI Taxonomy" id="408172"/>
    <lineage>
        <taxon>unclassified sequences</taxon>
        <taxon>metagenomes</taxon>
        <taxon>ecological metagenomes</taxon>
    </lineage>
</organism>
<keyword evidence="9" id="KW-0378">Hydrolase</keyword>
<dbReference type="InterPro" id="IPR044298">
    <property type="entry name" value="MIG/MutY"/>
</dbReference>
<dbReference type="GO" id="GO:0006298">
    <property type="term" value="P:mismatch repair"/>
    <property type="evidence" value="ECO:0007669"/>
    <property type="project" value="TreeGrafter"/>
</dbReference>
<evidence type="ECO:0000256" key="7">
    <source>
        <dbReference type="ARBA" id="ARBA00022723"/>
    </source>
</evidence>
<dbReference type="GO" id="GO:0035485">
    <property type="term" value="F:adenine/guanine mispair binding"/>
    <property type="evidence" value="ECO:0007669"/>
    <property type="project" value="TreeGrafter"/>
</dbReference>
<feature type="domain" description="HhH-GPD" evidence="14">
    <location>
        <begin position="39"/>
        <end position="188"/>
    </location>
</feature>